<evidence type="ECO:0000259" key="1">
    <source>
        <dbReference type="PROSITE" id="PS51833"/>
    </source>
</evidence>
<reference evidence="2" key="1">
    <citation type="journal article" date="2014" name="Int. J. Syst. Evol. Microbiol.">
        <title>Complete genome sequence of Corynebacterium casei LMG S-19264T (=DSM 44701T), isolated from a smear-ripened cheese.</title>
        <authorList>
            <consortium name="US DOE Joint Genome Institute (JGI-PGF)"/>
            <person name="Walter F."/>
            <person name="Albersmeier A."/>
            <person name="Kalinowski J."/>
            <person name="Ruckert C."/>
        </authorList>
    </citation>
    <scope>NUCLEOTIDE SEQUENCE</scope>
    <source>
        <strain evidence="2">NBRC 110071</strain>
    </source>
</reference>
<dbReference type="AlphaFoldDB" id="A0AA37W889"/>
<sequence length="277" mass="30556">MELAAIFDSSKQLPNIPKVVQELIESFKDEDSIDIDDIADKISKDQVLSAKVLRIANSAKFSSSREVKTINDAVVLLGLSMLRTMVLASGISGAVTVPPGFDRKAFWKDSFAVAELSRWIANYTDTNPETAFTAGMLYSIGIVLMHTVYPQESVGVEAMVKEGKDRREAEQQVFGYDYAQVGAELARRWRFPDEMCEGIASHCDPLADSEVSNMAGIINIAIFLRKAHQEKLSEEEIIQQFPNQIADAVGMDHPRALQEVQSTVGVEESLEALLEGL</sequence>
<accession>A0AA37W889</accession>
<evidence type="ECO:0000313" key="2">
    <source>
        <dbReference type="EMBL" id="GLQ32188.1"/>
    </source>
</evidence>
<organism evidence="2 3">
    <name type="scientific">Litoribrevibacter albus</name>
    <dbReference type="NCBI Taxonomy" id="1473156"/>
    <lineage>
        <taxon>Bacteria</taxon>
        <taxon>Pseudomonadati</taxon>
        <taxon>Pseudomonadota</taxon>
        <taxon>Gammaproteobacteria</taxon>
        <taxon>Oceanospirillales</taxon>
        <taxon>Oceanospirillaceae</taxon>
        <taxon>Litoribrevibacter</taxon>
    </lineage>
</organism>
<protein>
    <recommendedName>
        <fullName evidence="1">HDOD domain-containing protein</fullName>
    </recommendedName>
</protein>
<gene>
    <name evidence="2" type="ORF">GCM10007876_26670</name>
</gene>
<reference evidence="2" key="2">
    <citation type="submission" date="2023-01" db="EMBL/GenBank/DDBJ databases">
        <title>Draft genome sequence of Litoribrevibacter albus strain NBRC 110071.</title>
        <authorList>
            <person name="Sun Q."/>
            <person name="Mori K."/>
        </authorList>
    </citation>
    <scope>NUCLEOTIDE SEQUENCE</scope>
    <source>
        <strain evidence="2">NBRC 110071</strain>
    </source>
</reference>
<comment type="caution">
    <text evidence="2">The sequence shown here is derived from an EMBL/GenBank/DDBJ whole genome shotgun (WGS) entry which is preliminary data.</text>
</comment>
<dbReference type="RefSeq" id="WP_284382077.1">
    <property type="nucleotide sequence ID" value="NZ_BSNM01000015.1"/>
</dbReference>
<proteinExistence type="predicted"/>
<dbReference type="Pfam" id="PF08668">
    <property type="entry name" value="HDOD"/>
    <property type="match status" value="1"/>
</dbReference>
<evidence type="ECO:0000313" key="3">
    <source>
        <dbReference type="Proteomes" id="UP001161389"/>
    </source>
</evidence>
<dbReference type="InterPro" id="IPR013976">
    <property type="entry name" value="HDOD"/>
</dbReference>
<dbReference type="SUPFAM" id="SSF109604">
    <property type="entry name" value="HD-domain/PDEase-like"/>
    <property type="match status" value="1"/>
</dbReference>
<dbReference type="Proteomes" id="UP001161389">
    <property type="component" value="Unassembled WGS sequence"/>
</dbReference>
<dbReference type="Gene3D" id="1.10.3210.10">
    <property type="entry name" value="Hypothetical protein af1432"/>
    <property type="match status" value="1"/>
</dbReference>
<dbReference type="PROSITE" id="PS51833">
    <property type="entry name" value="HDOD"/>
    <property type="match status" value="1"/>
</dbReference>
<dbReference type="PANTHER" id="PTHR33525">
    <property type="match status" value="1"/>
</dbReference>
<keyword evidence="3" id="KW-1185">Reference proteome</keyword>
<dbReference type="EMBL" id="BSNM01000015">
    <property type="protein sequence ID" value="GLQ32188.1"/>
    <property type="molecule type" value="Genomic_DNA"/>
</dbReference>
<name>A0AA37W889_9GAMM</name>
<feature type="domain" description="HDOD" evidence="1">
    <location>
        <begin position="13"/>
        <end position="205"/>
    </location>
</feature>
<dbReference type="PANTHER" id="PTHR33525:SF6">
    <property type="entry name" value="HDOD DOMAIN-CONTAINING PROTEIN"/>
    <property type="match status" value="1"/>
</dbReference>
<dbReference type="InterPro" id="IPR052340">
    <property type="entry name" value="RNase_Y/CdgJ"/>
</dbReference>